<feature type="signal peptide" evidence="2">
    <location>
        <begin position="1"/>
        <end position="18"/>
    </location>
</feature>
<dbReference type="EMBL" id="BMZQ01000001">
    <property type="protein sequence ID" value="GHD11728.1"/>
    <property type="molecule type" value="Genomic_DNA"/>
</dbReference>
<accession>A0A8J3DUP1</accession>
<keyword evidence="4" id="KW-1185">Reference proteome</keyword>
<evidence type="ECO:0000256" key="2">
    <source>
        <dbReference type="SAM" id="SignalP"/>
    </source>
</evidence>
<evidence type="ECO:0008006" key="5">
    <source>
        <dbReference type="Google" id="ProtNLM"/>
    </source>
</evidence>
<sequence length="275" mass="28878">MVNSRNIAALVLALTTMAGCSMSDHPIPPLDVGSSGSVLSMNESDSGSDYDRADAAPLRESAYPRDDGSVSRVRVPPAYVGGGGSSRSDDDGRNVAYAGQSDQSYDERHRGGARTLEAQAARLDPPRSAVREPLTPMREAEPVEREPEVAALPSGPARIALAEVSGVGVDAAQPLAVRFGAQAKAHGLAFTAASDKTATHVMKGYFTVGEQNGRTMVNYVWDISDRSGKRLHRIQGSEPGGGAGSGWESVKPAAMQAIADRSIEETARFIEAQNG</sequence>
<organism evidence="3 4">
    <name type="scientific">Tianweitania populi</name>
    <dbReference type="NCBI Taxonomy" id="1607949"/>
    <lineage>
        <taxon>Bacteria</taxon>
        <taxon>Pseudomonadati</taxon>
        <taxon>Pseudomonadota</taxon>
        <taxon>Alphaproteobacteria</taxon>
        <taxon>Hyphomicrobiales</taxon>
        <taxon>Phyllobacteriaceae</taxon>
        <taxon>Tianweitania</taxon>
    </lineage>
</organism>
<reference evidence="3" key="1">
    <citation type="journal article" date="2014" name="Int. J. Syst. Evol. Microbiol.">
        <title>Complete genome sequence of Corynebacterium casei LMG S-19264T (=DSM 44701T), isolated from a smear-ripened cheese.</title>
        <authorList>
            <consortium name="US DOE Joint Genome Institute (JGI-PGF)"/>
            <person name="Walter F."/>
            <person name="Albersmeier A."/>
            <person name="Kalinowski J."/>
            <person name="Ruckert C."/>
        </authorList>
    </citation>
    <scope>NUCLEOTIDE SEQUENCE</scope>
    <source>
        <strain evidence="3">KCTC 42249</strain>
    </source>
</reference>
<protein>
    <recommendedName>
        <fullName evidence="5">Lipoprotein</fullName>
    </recommendedName>
</protein>
<comment type="caution">
    <text evidence="3">The sequence shown here is derived from an EMBL/GenBank/DDBJ whole genome shotgun (WGS) entry which is preliminary data.</text>
</comment>
<dbReference type="PROSITE" id="PS51257">
    <property type="entry name" value="PROKAR_LIPOPROTEIN"/>
    <property type="match status" value="1"/>
</dbReference>
<evidence type="ECO:0000313" key="4">
    <source>
        <dbReference type="Proteomes" id="UP000630142"/>
    </source>
</evidence>
<gene>
    <name evidence="3" type="ORF">GCM10016234_15210</name>
</gene>
<dbReference type="Proteomes" id="UP000630142">
    <property type="component" value="Unassembled WGS sequence"/>
</dbReference>
<dbReference type="RefSeq" id="WP_189502839.1">
    <property type="nucleotide sequence ID" value="NZ_BMZQ01000001.1"/>
</dbReference>
<proteinExistence type="predicted"/>
<feature type="compositionally biased region" description="Polar residues" evidence="1">
    <location>
        <begin position="34"/>
        <end position="47"/>
    </location>
</feature>
<dbReference type="AlphaFoldDB" id="A0A8J3DUP1"/>
<evidence type="ECO:0000313" key="3">
    <source>
        <dbReference type="EMBL" id="GHD11728.1"/>
    </source>
</evidence>
<name>A0A8J3DUP1_9HYPH</name>
<reference evidence="3" key="2">
    <citation type="submission" date="2020-09" db="EMBL/GenBank/DDBJ databases">
        <authorList>
            <person name="Sun Q."/>
            <person name="Kim S."/>
        </authorList>
    </citation>
    <scope>NUCLEOTIDE SEQUENCE</scope>
    <source>
        <strain evidence="3">KCTC 42249</strain>
    </source>
</reference>
<feature type="region of interest" description="Disordered" evidence="1">
    <location>
        <begin position="28"/>
        <end position="151"/>
    </location>
</feature>
<evidence type="ECO:0000256" key="1">
    <source>
        <dbReference type="SAM" id="MobiDB-lite"/>
    </source>
</evidence>
<keyword evidence="2" id="KW-0732">Signal</keyword>
<feature type="compositionally biased region" description="Basic and acidic residues" evidence="1">
    <location>
        <begin position="138"/>
        <end position="148"/>
    </location>
</feature>
<feature type="chain" id="PRO_5035150432" description="Lipoprotein" evidence="2">
    <location>
        <begin position="19"/>
        <end position="275"/>
    </location>
</feature>